<reference evidence="3" key="1">
    <citation type="submission" date="2015-04" db="UniProtKB">
        <authorList>
            <consortium name="EnsemblPlants"/>
        </authorList>
    </citation>
    <scope>IDENTIFICATION</scope>
</reference>
<name>A0A0E0DF71_9ORYZ</name>
<feature type="chain" id="PRO_5002357196" description="Retrotransposon gag domain-containing protein" evidence="1">
    <location>
        <begin position="25"/>
        <end position="337"/>
    </location>
</feature>
<dbReference type="AlphaFoldDB" id="A0A0E0DF71"/>
<dbReference type="GO" id="GO:0003676">
    <property type="term" value="F:nucleic acid binding"/>
    <property type="evidence" value="ECO:0007669"/>
    <property type="project" value="InterPro"/>
</dbReference>
<dbReference type="Gramene" id="OMERI04G13490.1">
    <property type="protein sequence ID" value="OMERI04G13490.1"/>
    <property type="gene ID" value="OMERI04G13490"/>
</dbReference>
<dbReference type="PANTHER" id="PTHR33223">
    <property type="entry name" value="CCHC-TYPE DOMAIN-CONTAINING PROTEIN"/>
    <property type="match status" value="1"/>
</dbReference>
<protein>
    <recommendedName>
        <fullName evidence="2">Retrotransposon gag domain-containing protein</fullName>
    </recommendedName>
</protein>
<evidence type="ECO:0000313" key="3">
    <source>
        <dbReference type="EnsemblPlants" id="OMERI04G13490.1"/>
    </source>
</evidence>
<dbReference type="GO" id="GO:0008270">
    <property type="term" value="F:zinc ion binding"/>
    <property type="evidence" value="ECO:0007669"/>
    <property type="project" value="InterPro"/>
</dbReference>
<proteinExistence type="predicted"/>
<feature type="domain" description="Retrotransposon gag" evidence="2">
    <location>
        <begin position="30"/>
        <end position="125"/>
    </location>
</feature>
<dbReference type="InterPro" id="IPR005162">
    <property type="entry name" value="Retrotrans_gag_dom"/>
</dbReference>
<dbReference type="SUPFAM" id="SSF57756">
    <property type="entry name" value="Retrovirus zinc finger-like domains"/>
    <property type="match status" value="1"/>
</dbReference>
<dbReference type="STRING" id="40149.A0A0E0DF71"/>
<dbReference type="PANTHER" id="PTHR33223:SF6">
    <property type="entry name" value="CCHC-TYPE DOMAIN-CONTAINING PROTEIN"/>
    <property type="match status" value="1"/>
</dbReference>
<dbReference type="HOGENOM" id="CLU_824830_0_0_1"/>
<feature type="signal peptide" evidence="1">
    <location>
        <begin position="1"/>
        <end position="24"/>
    </location>
</feature>
<keyword evidence="1" id="KW-0732">Signal</keyword>
<sequence length="337" mass="38357">MSKKLRVIIQLLLGQLMMPQECTPQEKTLYAAHQLRGPAADWWDNYCVTHPGASTIVWTEFAEAFRSAHIPESIIDLKKEEFANIKQGSSCINEYLSRFNRLARYAPKDVDTDKKKIRRFLKGMEAKLRVKLLAHDFPTFQHMVNKALLLEYAEKEMQEYRKHKILSLENQAREGLHQRANPPTQYYVGASQYSNSYGSISRSTMSEPSQQTIVINGNSHEGSNSVSCPPPSARRGKKAGVECYICHDMGHYSWQCRRNTHTPMVQPDVSARASFQGNIGPQNNRSISITSPAATQGRVNHVQAETNEEVLYDDTVEEAYEEQVPQEEIDPQYDDTC</sequence>
<dbReference type="Pfam" id="PF03732">
    <property type="entry name" value="Retrotrans_gag"/>
    <property type="match status" value="1"/>
</dbReference>
<accession>A0A0E0DF71</accession>
<evidence type="ECO:0000259" key="2">
    <source>
        <dbReference type="Pfam" id="PF03732"/>
    </source>
</evidence>
<dbReference type="Proteomes" id="UP000008021">
    <property type="component" value="Chromosome 4"/>
</dbReference>
<reference evidence="3" key="2">
    <citation type="submission" date="2018-05" db="EMBL/GenBank/DDBJ databases">
        <title>OmerRS3 (Oryza meridionalis Reference Sequence Version 3).</title>
        <authorList>
            <person name="Zhang J."/>
            <person name="Kudrna D."/>
            <person name="Lee S."/>
            <person name="Talag J."/>
            <person name="Welchert J."/>
            <person name="Wing R.A."/>
        </authorList>
    </citation>
    <scope>NUCLEOTIDE SEQUENCE [LARGE SCALE GENOMIC DNA]</scope>
    <source>
        <strain evidence="3">cv. OR44</strain>
    </source>
</reference>
<keyword evidence="4" id="KW-1185">Reference proteome</keyword>
<dbReference type="EnsemblPlants" id="OMERI04G13490.1">
    <property type="protein sequence ID" value="OMERI04G13490.1"/>
    <property type="gene ID" value="OMERI04G13490"/>
</dbReference>
<organism evidence="3">
    <name type="scientific">Oryza meridionalis</name>
    <dbReference type="NCBI Taxonomy" id="40149"/>
    <lineage>
        <taxon>Eukaryota</taxon>
        <taxon>Viridiplantae</taxon>
        <taxon>Streptophyta</taxon>
        <taxon>Embryophyta</taxon>
        <taxon>Tracheophyta</taxon>
        <taxon>Spermatophyta</taxon>
        <taxon>Magnoliopsida</taxon>
        <taxon>Liliopsida</taxon>
        <taxon>Poales</taxon>
        <taxon>Poaceae</taxon>
        <taxon>BOP clade</taxon>
        <taxon>Oryzoideae</taxon>
        <taxon>Oryzeae</taxon>
        <taxon>Oryzinae</taxon>
        <taxon>Oryza</taxon>
    </lineage>
</organism>
<evidence type="ECO:0000256" key="1">
    <source>
        <dbReference type="SAM" id="SignalP"/>
    </source>
</evidence>
<dbReference type="InterPro" id="IPR036875">
    <property type="entry name" value="Znf_CCHC_sf"/>
</dbReference>
<evidence type="ECO:0000313" key="4">
    <source>
        <dbReference type="Proteomes" id="UP000008021"/>
    </source>
</evidence>